<dbReference type="Proteomes" id="UP001500843">
    <property type="component" value="Unassembled WGS sequence"/>
</dbReference>
<reference evidence="2" key="1">
    <citation type="journal article" date="2019" name="Int. J. Syst. Evol. Microbiol.">
        <title>The Global Catalogue of Microorganisms (GCM) 10K type strain sequencing project: providing services to taxonomists for standard genome sequencing and annotation.</title>
        <authorList>
            <consortium name="The Broad Institute Genomics Platform"/>
            <consortium name="The Broad Institute Genome Sequencing Center for Infectious Disease"/>
            <person name="Wu L."/>
            <person name="Ma J."/>
        </authorList>
    </citation>
    <scope>NUCLEOTIDE SEQUENCE [LARGE SCALE GENOMIC DNA]</scope>
    <source>
        <strain evidence="2">JCM 17975</strain>
    </source>
</reference>
<keyword evidence="2" id="KW-1185">Reference proteome</keyword>
<name>A0ABP8XCQ8_9MICO</name>
<accession>A0ABP8XCQ8</accession>
<sequence>MPTPWPLPEPAMVHEPGTTVTVKFALVARVVLNRYFVVMVGLTDAVALPVDPVVTVLSRTHEPSLNLCSDTVAFALGAPSYR</sequence>
<evidence type="ECO:0000313" key="2">
    <source>
        <dbReference type="Proteomes" id="UP001500843"/>
    </source>
</evidence>
<comment type="caution">
    <text evidence="1">The sequence shown here is derived from an EMBL/GenBank/DDBJ whole genome shotgun (WGS) entry which is preliminary data.</text>
</comment>
<protein>
    <submittedName>
        <fullName evidence="1">Uncharacterized protein</fullName>
    </submittedName>
</protein>
<evidence type="ECO:0000313" key="1">
    <source>
        <dbReference type="EMBL" id="GAA4703532.1"/>
    </source>
</evidence>
<proteinExistence type="predicted"/>
<dbReference type="EMBL" id="BAABHM010000011">
    <property type="protein sequence ID" value="GAA4703532.1"/>
    <property type="molecule type" value="Genomic_DNA"/>
</dbReference>
<gene>
    <name evidence="1" type="ORF">GCM10023198_26160</name>
</gene>
<organism evidence="1 2">
    <name type="scientific">Promicromonospora umidemergens</name>
    <dbReference type="NCBI Taxonomy" id="629679"/>
    <lineage>
        <taxon>Bacteria</taxon>
        <taxon>Bacillati</taxon>
        <taxon>Actinomycetota</taxon>
        <taxon>Actinomycetes</taxon>
        <taxon>Micrococcales</taxon>
        <taxon>Promicromonosporaceae</taxon>
        <taxon>Promicromonospora</taxon>
    </lineage>
</organism>